<dbReference type="GO" id="GO:0016020">
    <property type="term" value="C:membrane"/>
    <property type="evidence" value="ECO:0007669"/>
    <property type="project" value="UniProtKB-SubCell"/>
</dbReference>
<keyword evidence="5 8" id="KW-1133">Transmembrane helix</keyword>
<dbReference type="SUPFAM" id="SSF103473">
    <property type="entry name" value="MFS general substrate transporter"/>
    <property type="match status" value="1"/>
</dbReference>
<keyword evidence="3" id="KW-0813">Transport</keyword>
<feature type="region of interest" description="Disordered" evidence="7">
    <location>
        <begin position="549"/>
        <end position="572"/>
    </location>
</feature>
<keyword evidence="4 8" id="KW-0812">Transmembrane</keyword>
<feature type="region of interest" description="Disordered" evidence="7">
    <location>
        <begin position="451"/>
        <end position="516"/>
    </location>
</feature>
<comment type="caution">
    <text evidence="10">The sequence shown here is derived from an EMBL/GenBank/DDBJ whole genome shotgun (WGS) entry which is preliminary data.</text>
</comment>
<reference evidence="10" key="2">
    <citation type="submission" date="2023-05" db="EMBL/GenBank/DDBJ databases">
        <authorList>
            <consortium name="Lawrence Berkeley National Laboratory"/>
            <person name="Steindorff A."/>
            <person name="Hensen N."/>
            <person name="Bonometti L."/>
            <person name="Westerberg I."/>
            <person name="Brannstrom I.O."/>
            <person name="Guillou S."/>
            <person name="Cros-Aarteil S."/>
            <person name="Calhoun S."/>
            <person name="Haridas S."/>
            <person name="Kuo A."/>
            <person name="Mondo S."/>
            <person name="Pangilinan J."/>
            <person name="Riley R."/>
            <person name="Labutti K."/>
            <person name="Andreopoulos B."/>
            <person name="Lipzen A."/>
            <person name="Chen C."/>
            <person name="Yanf M."/>
            <person name="Daum C."/>
            <person name="Ng V."/>
            <person name="Clum A."/>
            <person name="Ohm R."/>
            <person name="Martin F."/>
            <person name="Silar P."/>
            <person name="Natvig D."/>
            <person name="Lalanne C."/>
            <person name="Gautier V."/>
            <person name="Ament-Velasquez S.L."/>
            <person name="Kruys A."/>
            <person name="Hutchinson M.I."/>
            <person name="Powell A.J."/>
            <person name="Barry K."/>
            <person name="Miller A.N."/>
            <person name="Grigoriev I.V."/>
            <person name="Debuchy R."/>
            <person name="Gladieux P."/>
            <person name="Thoren M.H."/>
            <person name="Johannesson H."/>
        </authorList>
    </citation>
    <scope>NUCLEOTIDE SEQUENCE</scope>
    <source>
        <strain evidence="10">CBS 123565</strain>
    </source>
</reference>
<evidence type="ECO:0000256" key="1">
    <source>
        <dbReference type="ARBA" id="ARBA00004141"/>
    </source>
</evidence>
<dbReference type="AlphaFoldDB" id="A0AAN6UMK6"/>
<evidence type="ECO:0000256" key="8">
    <source>
        <dbReference type="SAM" id="Phobius"/>
    </source>
</evidence>
<feature type="region of interest" description="Disordered" evidence="7">
    <location>
        <begin position="193"/>
        <end position="226"/>
    </location>
</feature>
<dbReference type="InterPro" id="IPR001958">
    <property type="entry name" value="Tet-R_TetA/multi-R_MdtG-like"/>
</dbReference>
<evidence type="ECO:0000313" key="10">
    <source>
        <dbReference type="EMBL" id="KAK4135822.1"/>
    </source>
</evidence>
<proteinExistence type="inferred from homology"/>
<gene>
    <name evidence="10" type="ORF">BT67DRAFT_419019</name>
</gene>
<dbReference type="InterPro" id="IPR050930">
    <property type="entry name" value="MFS_Vesicular_Transporter"/>
</dbReference>
<evidence type="ECO:0000256" key="7">
    <source>
        <dbReference type="SAM" id="MobiDB-lite"/>
    </source>
</evidence>
<evidence type="ECO:0000256" key="4">
    <source>
        <dbReference type="ARBA" id="ARBA00022692"/>
    </source>
</evidence>
<feature type="transmembrane region" description="Helical" evidence="8">
    <location>
        <begin position="72"/>
        <end position="93"/>
    </location>
</feature>
<dbReference type="Gene3D" id="1.20.1250.20">
    <property type="entry name" value="MFS general substrate transporter like domains"/>
    <property type="match status" value="1"/>
</dbReference>
<feature type="domain" description="Major facilitator superfamily (MFS) profile" evidence="9">
    <location>
        <begin position="1"/>
        <end position="445"/>
    </location>
</feature>
<evidence type="ECO:0000256" key="2">
    <source>
        <dbReference type="ARBA" id="ARBA00006829"/>
    </source>
</evidence>
<evidence type="ECO:0000259" key="9">
    <source>
        <dbReference type="PROSITE" id="PS50850"/>
    </source>
</evidence>
<keyword evidence="11" id="KW-1185">Reference proteome</keyword>
<name>A0AAN6UMK6_9PEZI</name>
<reference evidence="10" key="1">
    <citation type="journal article" date="2023" name="Mol. Phylogenet. Evol.">
        <title>Genome-scale phylogeny and comparative genomics of the fungal order Sordariales.</title>
        <authorList>
            <person name="Hensen N."/>
            <person name="Bonometti L."/>
            <person name="Westerberg I."/>
            <person name="Brannstrom I.O."/>
            <person name="Guillou S."/>
            <person name="Cros-Aarteil S."/>
            <person name="Calhoun S."/>
            <person name="Haridas S."/>
            <person name="Kuo A."/>
            <person name="Mondo S."/>
            <person name="Pangilinan J."/>
            <person name="Riley R."/>
            <person name="LaButti K."/>
            <person name="Andreopoulos B."/>
            <person name="Lipzen A."/>
            <person name="Chen C."/>
            <person name="Yan M."/>
            <person name="Daum C."/>
            <person name="Ng V."/>
            <person name="Clum A."/>
            <person name="Steindorff A."/>
            <person name="Ohm R.A."/>
            <person name="Martin F."/>
            <person name="Silar P."/>
            <person name="Natvig D.O."/>
            <person name="Lalanne C."/>
            <person name="Gautier V."/>
            <person name="Ament-Velasquez S.L."/>
            <person name="Kruys A."/>
            <person name="Hutchinson M.I."/>
            <person name="Powell A.J."/>
            <person name="Barry K."/>
            <person name="Miller A.N."/>
            <person name="Grigoriev I.V."/>
            <person name="Debuchy R."/>
            <person name="Gladieux P."/>
            <person name="Hiltunen Thoren M."/>
            <person name="Johannesson H."/>
        </authorList>
    </citation>
    <scope>NUCLEOTIDE SEQUENCE</scope>
    <source>
        <strain evidence="10">CBS 123565</strain>
    </source>
</reference>
<sequence>MSLLIALAKFAAFTDVFLSGLLIPLIPSILKTRAQVPHQQVQIWTSVLVAAYGGAFAVVSPVMPLLTRRGPSLYAVLLAGLACAAVALALLQLSSQLYHLILARALQGVAAATTTAACSALFATAASARGQTSTLASFSPALVQNTAMAAAPMIAGYLYDYHGADTVFYCAYAFIAVNMLLGLAAASLAPTSRPTSSAEDHPVIEPPSGGYGTISSPERAGGWSRSVSPASRTAAHASLDSTARRSPRLLVALYGYLVVGLLASALQSVLPLFVQRHFHWSVAASGFIFVPLAAPAALVGALSGAIAIRVPKSARYLTAIGFLATVPAFVYLGALREKTQLVQHAFLVTLGAISFAIGLCGDPLIREITSLVASTAGADPWITMAEATSLPSLANAWGSLVGPLFAGGIAWVSGWENMNRSLALVGAGTGLVALLFLQGWIGAPHPEIRRPLAGENSDEESAPLLANDRSTGTAYGQPVAYGSKRVPASRYTDDSDSVSPHTRNGRGDGMRRSSRRRHFSVDNFSIATTAAPGSLDSSASSVRFQAALETPSGHDSVAASTRRPQTSDSAERERRYVMREAPHAPATDPLLAAGSLYVIDEERDSARGVERERQKRRVVVFAEGTAPPDLLARHRHHVVAINALDGTAQMVANSTDNHAVHVTEESGDAFEEATSRRYVVVVVEEGDDQEE</sequence>
<dbReference type="EMBL" id="MU853405">
    <property type="protein sequence ID" value="KAK4135822.1"/>
    <property type="molecule type" value="Genomic_DNA"/>
</dbReference>
<feature type="transmembrane region" description="Helical" evidence="8">
    <location>
        <begin position="105"/>
        <end position="126"/>
    </location>
</feature>
<feature type="transmembrane region" description="Helical" evidence="8">
    <location>
        <begin position="6"/>
        <end position="30"/>
    </location>
</feature>
<comment type="subcellular location">
    <subcellularLocation>
        <location evidence="1">Membrane</location>
        <topology evidence="1">Multi-pass membrane protein</topology>
    </subcellularLocation>
</comment>
<dbReference type="Pfam" id="PF07690">
    <property type="entry name" value="MFS_1"/>
    <property type="match status" value="1"/>
</dbReference>
<feature type="transmembrane region" description="Helical" evidence="8">
    <location>
        <begin position="253"/>
        <end position="274"/>
    </location>
</feature>
<comment type="similarity">
    <text evidence="2">Belongs to the major facilitator superfamily. Vesicular transporter family.</text>
</comment>
<evidence type="ECO:0000256" key="5">
    <source>
        <dbReference type="ARBA" id="ARBA00022989"/>
    </source>
</evidence>
<accession>A0AAN6UMK6</accession>
<dbReference type="PANTHER" id="PTHR23506">
    <property type="entry name" value="GH10249P"/>
    <property type="match status" value="1"/>
</dbReference>
<feature type="transmembrane region" description="Helical" evidence="8">
    <location>
        <begin position="422"/>
        <end position="441"/>
    </location>
</feature>
<dbReference type="InterPro" id="IPR036259">
    <property type="entry name" value="MFS_trans_sf"/>
</dbReference>
<keyword evidence="6 8" id="KW-0472">Membrane</keyword>
<feature type="transmembrane region" description="Helical" evidence="8">
    <location>
        <begin position="42"/>
        <end position="66"/>
    </location>
</feature>
<feature type="transmembrane region" description="Helical" evidence="8">
    <location>
        <begin position="166"/>
        <end position="189"/>
    </location>
</feature>
<dbReference type="PRINTS" id="PR01035">
    <property type="entry name" value="TCRTETA"/>
</dbReference>
<feature type="transmembrane region" description="Helical" evidence="8">
    <location>
        <begin position="396"/>
        <end position="415"/>
    </location>
</feature>
<feature type="transmembrane region" description="Helical" evidence="8">
    <location>
        <begin position="138"/>
        <end position="159"/>
    </location>
</feature>
<organism evidence="10 11">
    <name type="scientific">Trichocladium antarcticum</name>
    <dbReference type="NCBI Taxonomy" id="1450529"/>
    <lineage>
        <taxon>Eukaryota</taxon>
        <taxon>Fungi</taxon>
        <taxon>Dikarya</taxon>
        <taxon>Ascomycota</taxon>
        <taxon>Pezizomycotina</taxon>
        <taxon>Sordariomycetes</taxon>
        <taxon>Sordariomycetidae</taxon>
        <taxon>Sordariales</taxon>
        <taxon>Chaetomiaceae</taxon>
        <taxon>Trichocladium</taxon>
    </lineage>
</organism>
<feature type="compositionally biased region" description="Polar residues" evidence="7">
    <location>
        <begin position="558"/>
        <end position="568"/>
    </location>
</feature>
<dbReference type="GO" id="GO:0022857">
    <property type="term" value="F:transmembrane transporter activity"/>
    <property type="evidence" value="ECO:0007669"/>
    <property type="project" value="InterPro"/>
</dbReference>
<feature type="transmembrane region" description="Helical" evidence="8">
    <location>
        <begin position="286"/>
        <end position="308"/>
    </location>
</feature>
<evidence type="ECO:0000256" key="6">
    <source>
        <dbReference type="ARBA" id="ARBA00023136"/>
    </source>
</evidence>
<feature type="transmembrane region" description="Helical" evidence="8">
    <location>
        <begin position="314"/>
        <end position="333"/>
    </location>
</feature>
<evidence type="ECO:0000313" key="11">
    <source>
        <dbReference type="Proteomes" id="UP001304895"/>
    </source>
</evidence>
<dbReference type="PANTHER" id="PTHR23506:SF23">
    <property type="entry name" value="GH10249P"/>
    <property type="match status" value="1"/>
</dbReference>
<dbReference type="PROSITE" id="PS50850">
    <property type="entry name" value="MFS"/>
    <property type="match status" value="1"/>
</dbReference>
<dbReference type="InterPro" id="IPR011701">
    <property type="entry name" value="MFS"/>
</dbReference>
<dbReference type="InterPro" id="IPR020846">
    <property type="entry name" value="MFS_dom"/>
</dbReference>
<protein>
    <submittedName>
        <fullName evidence="10">MFS general substrate transporter</fullName>
    </submittedName>
</protein>
<dbReference type="Proteomes" id="UP001304895">
    <property type="component" value="Unassembled WGS sequence"/>
</dbReference>
<evidence type="ECO:0000256" key="3">
    <source>
        <dbReference type="ARBA" id="ARBA00022448"/>
    </source>
</evidence>